<sequence length="371" mass="42243">MRKLTIIAGVLLSAFSFAQKIGEYQFTPLVNNDHTQVTDQGQTGTCWSFSTVSFLESEVKRINGKSIDLSEMYIVKNTYPKKAYNYVYRQGKAQFSEGGLAHDVINAVRTDGIVPFENYTGFVGDISSYDHSVMVNQLTGYVENIVKYPNAFLKENWMQEFDTTLEKYMGKEPQSFTYEGKQYTPQQFAAHLKINPDDYVSFSSFTNVPYYKPFVLSIPDNFSNGSFYNLPLDEYMQLMADALHKGFTISFSTDVSEPTFSAKNGMAILPLEGQKEDYFKVLLPEKWATAEDRQKNFENYTTVDDHLMQITGILKDQIGNQYFDVKNSWGTNLANGGDIYMSAAYMRMKSICFLVHKDALSNDLKKKLGIQ</sequence>
<keyword evidence="6" id="KW-0732">Signal</keyword>
<protein>
    <recommendedName>
        <fullName evidence="4">Aminopeptidase</fullName>
    </recommendedName>
</protein>
<feature type="chain" id="PRO_5012077095" description="Aminopeptidase" evidence="6">
    <location>
        <begin position="19"/>
        <end position="371"/>
    </location>
</feature>
<feature type="domain" description="Peptidase C1A papain C-terminal" evidence="7">
    <location>
        <begin position="35"/>
        <end position="119"/>
    </location>
</feature>
<dbReference type="RefSeq" id="WP_084018144.1">
    <property type="nucleotide sequence ID" value="NZ_FWXS01000009.1"/>
</dbReference>
<dbReference type="SUPFAM" id="SSF54001">
    <property type="entry name" value="Cysteine proteinases"/>
    <property type="match status" value="1"/>
</dbReference>
<evidence type="ECO:0000259" key="7">
    <source>
        <dbReference type="Pfam" id="PF00112"/>
    </source>
</evidence>
<gene>
    <name evidence="8" type="ORF">SAMN06296427_109107</name>
</gene>
<proteinExistence type="inferred from homology"/>
<dbReference type="PANTHER" id="PTHR10363">
    <property type="entry name" value="BLEOMYCIN HYDROLASE"/>
    <property type="match status" value="1"/>
</dbReference>
<dbReference type="GO" id="GO:0006508">
    <property type="term" value="P:proteolysis"/>
    <property type="evidence" value="ECO:0007669"/>
    <property type="project" value="UniProtKB-KW"/>
</dbReference>
<feature type="active site" evidence="5">
    <location>
        <position position="46"/>
    </location>
</feature>
<evidence type="ECO:0000256" key="3">
    <source>
        <dbReference type="ARBA" id="ARBA00022807"/>
    </source>
</evidence>
<reference evidence="8 9" key="1">
    <citation type="submission" date="2017-04" db="EMBL/GenBank/DDBJ databases">
        <authorList>
            <person name="Afonso C.L."/>
            <person name="Miller P.J."/>
            <person name="Scott M.A."/>
            <person name="Spackman E."/>
            <person name="Goraichik I."/>
            <person name="Dimitrov K.M."/>
            <person name="Suarez D.L."/>
            <person name="Swayne D.E."/>
        </authorList>
    </citation>
    <scope>NUCLEOTIDE SEQUENCE [LARGE SCALE GENOMIC DNA]</scope>
    <source>
        <strain evidence="8 9">CGMCC 1.12708</strain>
    </source>
</reference>
<evidence type="ECO:0000256" key="2">
    <source>
        <dbReference type="ARBA" id="ARBA00022801"/>
    </source>
</evidence>
<keyword evidence="4" id="KW-0031">Aminopeptidase</keyword>
<dbReference type="PROSITE" id="PS00139">
    <property type="entry name" value="THIOL_PROTEASE_CYS"/>
    <property type="match status" value="1"/>
</dbReference>
<dbReference type="EMBL" id="FWXS01000009">
    <property type="protein sequence ID" value="SMC81480.1"/>
    <property type="molecule type" value="Genomic_DNA"/>
</dbReference>
<dbReference type="InterPro" id="IPR000668">
    <property type="entry name" value="Peptidase_C1A_C"/>
</dbReference>
<comment type="similarity">
    <text evidence="4">Belongs to the peptidase C1 family.</text>
</comment>
<dbReference type="Gene3D" id="3.90.70.10">
    <property type="entry name" value="Cysteine proteinases"/>
    <property type="match status" value="1"/>
</dbReference>
<accession>A0A1W2C8J4</accession>
<feature type="active site" evidence="5">
    <location>
        <position position="306"/>
    </location>
</feature>
<keyword evidence="9" id="KW-1185">Reference proteome</keyword>
<keyword evidence="3 4" id="KW-0788">Thiol protease</keyword>
<dbReference type="GO" id="GO:0009636">
    <property type="term" value="P:response to toxic substance"/>
    <property type="evidence" value="ECO:0007669"/>
    <property type="project" value="TreeGrafter"/>
</dbReference>
<feature type="active site" evidence="5">
    <location>
        <position position="327"/>
    </location>
</feature>
<keyword evidence="1 4" id="KW-0645">Protease</keyword>
<dbReference type="AlphaFoldDB" id="A0A1W2C8J4"/>
<evidence type="ECO:0000313" key="8">
    <source>
        <dbReference type="EMBL" id="SMC81480.1"/>
    </source>
</evidence>
<dbReference type="PANTHER" id="PTHR10363:SF2">
    <property type="entry name" value="BLEOMYCIN HYDROLASE"/>
    <property type="match status" value="1"/>
</dbReference>
<evidence type="ECO:0000313" key="9">
    <source>
        <dbReference type="Proteomes" id="UP000192393"/>
    </source>
</evidence>
<organism evidence="8 9">
    <name type="scientific">Moheibacter sediminis</name>
    <dbReference type="NCBI Taxonomy" id="1434700"/>
    <lineage>
        <taxon>Bacteria</taxon>
        <taxon>Pseudomonadati</taxon>
        <taxon>Bacteroidota</taxon>
        <taxon>Flavobacteriia</taxon>
        <taxon>Flavobacteriales</taxon>
        <taxon>Weeksellaceae</taxon>
        <taxon>Moheibacter</taxon>
    </lineage>
</organism>
<feature type="signal peptide" evidence="6">
    <location>
        <begin position="1"/>
        <end position="18"/>
    </location>
</feature>
<evidence type="ECO:0000256" key="4">
    <source>
        <dbReference type="PIRNR" id="PIRNR005700"/>
    </source>
</evidence>
<evidence type="ECO:0000256" key="6">
    <source>
        <dbReference type="SAM" id="SignalP"/>
    </source>
</evidence>
<dbReference type="PIRSF" id="PIRSF005700">
    <property type="entry name" value="PepC"/>
    <property type="match status" value="1"/>
</dbReference>
<evidence type="ECO:0000256" key="5">
    <source>
        <dbReference type="PIRSR" id="PIRSR005700-1"/>
    </source>
</evidence>
<dbReference type="Pfam" id="PF03051">
    <property type="entry name" value="Peptidase_C1_2"/>
    <property type="match status" value="1"/>
</dbReference>
<dbReference type="OrthoDB" id="9814054at2"/>
<dbReference type="GO" id="GO:0043418">
    <property type="term" value="P:homocysteine catabolic process"/>
    <property type="evidence" value="ECO:0007669"/>
    <property type="project" value="TreeGrafter"/>
</dbReference>
<dbReference type="InterPro" id="IPR000169">
    <property type="entry name" value="Pept_cys_AS"/>
</dbReference>
<dbReference type="GO" id="GO:0005737">
    <property type="term" value="C:cytoplasm"/>
    <property type="evidence" value="ECO:0007669"/>
    <property type="project" value="TreeGrafter"/>
</dbReference>
<dbReference type="Pfam" id="PF00112">
    <property type="entry name" value="Peptidase_C1"/>
    <property type="match status" value="1"/>
</dbReference>
<dbReference type="Proteomes" id="UP000192393">
    <property type="component" value="Unassembled WGS sequence"/>
</dbReference>
<evidence type="ECO:0000256" key="1">
    <source>
        <dbReference type="ARBA" id="ARBA00022670"/>
    </source>
</evidence>
<dbReference type="GO" id="GO:0070005">
    <property type="term" value="F:cysteine-type aminopeptidase activity"/>
    <property type="evidence" value="ECO:0007669"/>
    <property type="project" value="InterPro"/>
</dbReference>
<dbReference type="InterPro" id="IPR038765">
    <property type="entry name" value="Papain-like_cys_pep_sf"/>
</dbReference>
<keyword evidence="2 4" id="KW-0378">Hydrolase</keyword>
<dbReference type="STRING" id="1434700.SAMN06296427_109107"/>
<dbReference type="InterPro" id="IPR004134">
    <property type="entry name" value="Peptidase_C1B"/>
</dbReference>
<name>A0A1W2C8J4_9FLAO</name>